<evidence type="ECO:0000313" key="3">
    <source>
        <dbReference type="Proteomes" id="UP000464378"/>
    </source>
</evidence>
<dbReference type="EMBL" id="LR593887">
    <property type="protein sequence ID" value="VTS06923.1"/>
    <property type="molecule type" value="Genomic_DNA"/>
</dbReference>
<feature type="transmembrane region" description="Helical" evidence="1">
    <location>
        <begin position="130"/>
        <end position="154"/>
    </location>
</feature>
<keyword evidence="2" id="KW-0456">Lyase</keyword>
<organism evidence="2">
    <name type="scientific">Tuwongella immobilis</name>
    <dbReference type="NCBI Taxonomy" id="692036"/>
    <lineage>
        <taxon>Bacteria</taxon>
        <taxon>Pseudomonadati</taxon>
        <taxon>Planctomycetota</taxon>
        <taxon>Planctomycetia</taxon>
        <taxon>Gemmatales</taxon>
        <taxon>Gemmataceae</taxon>
        <taxon>Tuwongella</taxon>
    </lineage>
</organism>
<sequence length="420" mass="45301">MMIPNGIDAILDGLIHSHASIRDWAQSELSLRHELPIEVLPRLVAALDAPDPFVHVEALKALARWGAAATPAIPQVVRILCQPPNSLIQLPETTLDIGPSEAIRTLAAIGEAAVGPLQVLVRGRDRSKRLAAVWALSALAAVSPAAMPVLAVALQDSDAWVRAQAASGLGACGVAAKEFLPNLREAAAMSDGCLRAEVAYACQRIDPTFPADYAPILAELRRLLHSNSSDLRARAAYTVSHLAIRAKELVPDLIAALETDEDWADASLALTQIAQIHPEIIAYCIQLIAERTDSRSVHLSLALSRVTPPILALNPLLIEQYRTGGLNRTLILSALSRIPGEPEVMIPFLASVILDGSSPQAADDFVRSTAIRQLAAYVDRDPERVTAVIVRASYDPNQQIHQAALSVLRKLWRNHARHLP</sequence>
<dbReference type="Proteomes" id="UP000464378">
    <property type="component" value="Chromosome"/>
</dbReference>
<keyword evidence="3" id="KW-1185">Reference proteome</keyword>
<dbReference type="InParanoid" id="A0A6C2YV84"/>
<dbReference type="GO" id="GO:0016829">
    <property type="term" value="F:lyase activity"/>
    <property type="evidence" value="ECO:0007669"/>
    <property type="project" value="UniProtKB-KW"/>
</dbReference>
<keyword evidence="1" id="KW-1133">Transmembrane helix</keyword>
<dbReference type="SMART" id="SM00567">
    <property type="entry name" value="EZ_HEAT"/>
    <property type="match status" value="4"/>
</dbReference>
<evidence type="ECO:0008006" key="4">
    <source>
        <dbReference type="Google" id="ProtNLM"/>
    </source>
</evidence>
<dbReference type="RefSeq" id="WP_162659815.1">
    <property type="nucleotide sequence ID" value="NZ_LR593887.1"/>
</dbReference>
<protein>
    <recommendedName>
        <fullName evidence="4">HEAT repeat domain-containing protein</fullName>
    </recommendedName>
</protein>
<dbReference type="KEGG" id="tim:GMBLW1_44110"/>
<gene>
    <name evidence="2" type="ORF">GMBLW1_44110</name>
</gene>
<dbReference type="AlphaFoldDB" id="A0A6C2YV84"/>
<keyword evidence="1" id="KW-0812">Transmembrane</keyword>
<dbReference type="InterPro" id="IPR011989">
    <property type="entry name" value="ARM-like"/>
</dbReference>
<evidence type="ECO:0000256" key="1">
    <source>
        <dbReference type="SAM" id="Phobius"/>
    </source>
</evidence>
<dbReference type="EMBL" id="LR586016">
    <property type="protein sequence ID" value="VIP04782.1"/>
    <property type="molecule type" value="Genomic_DNA"/>
</dbReference>
<reference evidence="2" key="1">
    <citation type="submission" date="2019-04" db="EMBL/GenBank/DDBJ databases">
        <authorList>
            <consortium name="Science for Life Laboratories"/>
        </authorList>
    </citation>
    <scope>NUCLEOTIDE SEQUENCE</scope>
    <source>
        <strain evidence="2">MBLW1</strain>
    </source>
</reference>
<name>A0A6C2YV84_9BACT</name>
<dbReference type="InterPro" id="IPR016024">
    <property type="entry name" value="ARM-type_fold"/>
</dbReference>
<evidence type="ECO:0000313" key="2">
    <source>
        <dbReference type="EMBL" id="VIP04782.1"/>
    </source>
</evidence>
<keyword evidence="1" id="KW-0472">Membrane</keyword>
<dbReference type="InterPro" id="IPR004155">
    <property type="entry name" value="PBS_lyase_HEAT"/>
</dbReference>
<accession>A0A6C2YV84</accession>
<proteinExistence type="predicted"/>
<dbReference type="SUPFAM" id="SSF48371">
    <property type="entry name" value="ARM repeat"/>
    <property type="match status" value="1"/>
</dbReference>
<dbReference type="Gene3D" id="1.25.10.10">
    <property type="entry name" value="Leucine-rich Repeat Variant"/>
    <property type="match status" value="3"/>
</dbReference>
<dbReference type="Pfam" id="PF13646">
    <property type="entry name" value="HEAT_2"/>
    <property type="match status" value="1"/>
</dbReference>